<dbReference type="Proteomes" id="UP000255297">
    <property type="component" value="Unassembled WGS sequence"/>
</dbReference>
<accession>A0A378LU04</accession>
<keyword evidence="2" id="KW-1185">Reference proteome</keyword>
<dbReference type="OrthoDB" id="5654188at2"/>
<evidence type="ECO:0000313" key="2">
    <source>
        <dbReference type="Proteomes" id="UP000255297"/>
    </source>
</evidence>
<proteinExistence type="predicted"/>
<gene>
    <name evidence="1" type="ORF">NCTC11532_01507</name>
</gene>
<dbReference type="EMBL" id="UGPB01000001">
    <property type="protein sequence ID" value="STY29322.1"/>
    <property type="molecule type" value="Genomic_DNA"/>
</dbReference>
<name>A0A378LU04_9GAMM</name>
<organism evidence="1 2">
    <name type="scientific">Legionella wadsworthii</name>
    <dbReference type="NCBI Taxonomy" id="28088"/>
    <lineage>
        <taxon>Bacteria</taxon>
        <taxon>Pseudomonadati</taxon>
        <taxon>Pseudomonadota</taxon>
        <taxon>Gammaproteobacteria</taxon>
        <taxon>Legionellales</taxon>
        <taxon>Legionellaceae</taxon>
        <taxon>Legionella</taxon>
    </lineage>
</organism>
<dbReference type="AlphaFoldDB" id="A0A378LU04"/>
<dbReference type="RefSeq" id="WP_133134456.1">
    <property type="nucleotide sequence ID" value="NZ_CAAAIS010000003.1"/>
</dbReference>
<dbReference type="STRING" id="1122170.GCA_000701265_00979"/>
<sequence>MRSKLHKAKRSKLHTVDNSSDGNCMYYAYAISLMYHLRKKGDMEVAERLFTRLDLDSQSKAKLFYLLEHDKNKPYTRTQINEIIEPILGPALRVFGARMTGINFLENPKDSSLFTATNYGMIYLFKKMLQQNNRLNYAQLFESNHFDNENFTDAEIYKVPGIFPDEMNDFLASNYEQIRKLFNNGWDQYARKKRKELRDSNREPPKEGFESFYRRQFLEEIIGDITVSFFKENNHKNLLTYMNHLNTSYHQWGTEETLMIMHNKLQKEIRETVKVDIKGKIEDRIQLHYETPISLQLYRNGVPYFSSEEHGEPDIILNNSGNSHWLSYIDSTAHSVITRNDLLDIVGFNGYLEKLLAKSKNDQDPMSADLSKLYQRLNEEKENYLFNSEVTREGFATICNTILSQANEIEGLQDQKSTADVISSLINCLYLLCTLDFKNLFSGNWSVVNPLSIDTAYHDVGALKTSVAFLEASEIPDLVPSGKKLNI</sequence>
<protein>
    <submittedName>
        <fullName evidence="1">Dot/Icm T4SS effector</fullName>
    </submittedName>
</protein>
<evidence type="ECO:0000313" key="1">
    <source>
        <dbReference type="EMBL" id="STY29322.1"/>
    </source>
</evidence>
<reference evidence="1 2" key="1">
    <citation type="submission" date="2018-06" db="EMBL/GenBank/DDBJ databases">
        <authorList>
            <consortium name="Pathogen Informatics"/>
            <person name="Doyle S."/>
        </authorList>
    </citation>
    <scope>NUCLEOTIDE SEQUENCE [LARGE SCALE GENOMIC DNA]</scope>
    <source>
        <strain evidence="1 2">NCTC11532</strain>
    </source>
</reference>